<sequence length="395" mass="46069">MPWEEVKPMDQKLLFIADHLREVTTFSELCHRYSISRKTGYKWVARYKELGLEGLSDHSRRPLQHPWNTPHAVRKAIIELRTTPRDSPGPKKIRVLLEQNHPDWDIPSKTTIYKILVAEGLVHPQRRRKRVPAGQLPFSPVNQPNDVWSADFKGQFKTMDGTWCYPLTVMDHQSRFLLDCRIFEGTRLEPTKKTFETLFREYGLPWRIRTDNGVPFASLSVGGLSQLSKWWIRLGIMPERIEPGKPQQNGQHERMHKTLKEATAIPPARTSELQQQAFDDFRNRYNNERPHESLGQKTPASLYIPSIRTMPDSLPELEYPGHFKVVQVQYNGIIYHQGHRIYIACLLQGERVGIEEIADGVWNVFYGFLKLGSFDMRQVKRARNDYLRLMCNPCI</sequence>
<dbReference type="InterPro" id="IPR001584">
    <property type="entry name" value="Integrase_cat-core"/>
</dbReference>
<evidence type="ECO:0000313" key="3">
    <source>
        <dbReference type="Proteomes" id="UP000057158"/>
    </source>
</evidence>
<dbReference type="RefSeq" id="WP_053549650.1">
    <property type="nucleotide sequence ID" value="NZ_CP010802.1"/>
</dbReference>
<proteinExistence type="predicted"/>
<dbReference type="SUPFAM" id="SSF46689">
    <property type="entry name" value="Homeodomain-like"/>
    <property type="match status" value="1"/>
</dbReference>
<name>A0A0M4CYJ3_9BACT</name>
<dbReference type="AlphaFoldDB" id="A0A0M4CYJ3"/>
<dbReference type="PANTHER" id="PTHR47515:SF2">
    <property type="entry name" value="INTEGRASE CORE DOMAIN PROTEIN"/>
    <property type="match status" value="1"/>
</dbReference>
<dbReference type="InterPro" id="IPR012337">
    <property type="entry name" value="RNaseH-like_sf"/>
</dbReference>
<organism evidence="2 3">
    <name type="scientific">Desulfuromonas soudanensis</name>
    <dbReference type="NCBI Taxonomy" id="1603606"/>
    <lineage>
        <taxon>Bacteria</taxon>
        <taxon>Pseudomonadati</taxon>
        <taxon>Thermodesulfobacteriota</taxon>
        <taxon>Desulfuromonadia</taxon>
        <taxon>Desulfuromonadales</taxon>
        <taxon>Desulfuromonadaceae</taxon>
        <taxon>Desulfuromonas</taxon>
    </lineage>
</organism>
<gene>
    <name evidence="2" type="ORF">DSOUD_0652</name>
</gene>
<protein>
    <submittedName>
        <fullName evidence="2">Transposase InsO</fullName>
    </submittedName>
</protein>
<dbReference type="EMBL" id="CP010802">
    <property type="protein sequence ID" value="ALC15440.1"/>
    <property type="molecule type" value="Genomic_DNA"/>
</dbReference>
<dbReference type="Pfam" id="PF13565">
    <property type="entry name" value="HTH_32"/>
    <property type="match status" value="1"/>
</dbReference>
<evidence type="ECO:0000313" key="2">
    <source>
        <dbReference type="EMBL" id="ALC15440.1"/>
    </source>
</evidence>
<feature type="domain" description="Integrase catalytic" evidence="1">
    <location>
        <begin position="140"/>
        <end position="307"/>
    </location>
</feature>
<dbReference type="PATRIC" id="fig|1603606.3.peg.709"/>
<keyword evidence="3" id="KW-1185">Reference proteome</keyword>
<dbReference type="GO" id="GO:0003676">
    <property type="term" value="F:nucleic acid binding"/>
    <property type="evidence" value="ECO:0007669"/>
    <property type="project" value="InterPro"/>
</dbReference>
<dbReference type="OrthoDB" id="5392217at2"/>
<dbReference type="Proteomes" id="UP000057158">
    <property type="component" value="Chromosome"/>
</dbReference>
<dbReference type="PROSITE" id="PS50994">
    <property type="entry name" value="INTEGRASE"/>
    <property type="match status" value="1"/>
</dbReference>
<reference evidence="2 3" key="1">
    <citation type="submission" date="2015-07" db="EMBL/GenBank/DDBJ databases">
        <title>Isolation and Genomic Characterization of a Novel Halophilic Metal-Reducing Deltaproteobacterium from the Deep Subsurface.</title>
        <authorList>
            <person name="Badalamenti J.P."/>
            <person name="Summers Z.M."/>
            <person name="Gralnick J.A."/>
            <person name="Bond D.R."/>
        </authorList>
    </citation>
    <scope>NUCLEOTIDE SEQUENCE [LARGE SCALE GENOMIC DNA]</scope>
    <source>
        <strain evidence="2 3">WTL</strain>
    </source>
</reference>
<dbReference type="STRING" id="1603606.DSOUD_0652"/>
<dbReference type="KEGG" id="des:DSOUD_0652"/>
<dbReference type="Pfam" id="PF13683">
    <property type="entry name" value="rve_3"/>
    <property type="match status" value="1"/>
</dbReference>
<dbReference type="Gene3D" id="3.30.420.10">
    <property type="entry name" value="Ribonuclease H-like superfamily/Ribonuclease H"/>
    <property type="match status" value="1"/>
</dbReference>
<dbReference type="InterPro" id="IPR009057">
    <property type="entry name" value="Homeodomain-like_sf"/>
</dbReference>
<dbReference type="GO" id="GO:0015074">
    <property type="term" value="P:DNA integration"/>
    <property type="evidence" value="ECO:0007669"/>
    <property type="project" value="InterPro"/>
</dbReference>
<dbReference type="InterPro" id="IPR036388">
    <property type="entry name" value="WH-like_DNA-bd_sf"/>
</dbReference>
<dbReference type="SUPFAM" id="SSF53098">
    <property type="entry name" value="Ribonuclease H-like"/>
    <property type="match status" value="1"/>
</dbReference>
<accession>A0A0M4CYJ3</accession>
<dbReference type="InterPro" id="IPR036397">
    <property type="entry name" value="RNaseH_sf"/>
</dbReference>
<dbReference type="Gene3D" id="1.10.10.10">
    <property type="entry name" value="Winged helix-like DNA-binding domain superfamily/Winged helix DNA-binding domain"/>
    <property type="match status" value="1"/>
</dbReference>
<dbReference type="PANTHER" id="PTHR47515">
    <property type="entry name" value="LOW CALCIUM RESPONSE LOCUS PROTEIN T"/>
    <property type="match status" value="1"/>
</dbReference>
<evidence type="ECO:0000259" key="1">
    <source>
        <dbReference type="PROSITE" id="PS50994"/>
    </source>
</evidence>